<sequence>MTMVAVDGVDGAGKTMFADALAARLEAEGQTAVRTGIDGFHNRRAVRYARGKDSPEGFFRDSYDLDALRTALLYPARIGLPFRTAVFDHRTDRAVAVNPLTVPLPAALIFDGLFLHRKELRDEWDLSIFLDVPFEVSYARMAARDRSDPDPMASANRRYLEGQKLYFAECDPKRRADVVIDYADLDNPRIVRG</sequence>
<gene>
    <name evidence="2" type="ORF">HY834_15710</name>
</gene>
<dbReference type="InterPro" id="IPR006083">
    <property type="entry name" value="PRK/URK"/>
</dbReference>
<organism evidence="2 3">
    <name type="scientific">Devosia nanyangense</name>
    <dbReference type="NCBI Taxonomy" id="1228055"/>
    <lineage>
        <taxon>Bacteria</taxon>
        <taxon>Pseudomonadati</taxon>
        <taxon>Pseudomonadota</taxon>
        <taxon>Alphaproteobacteria</taxon>
        <taxon>Hyphomicrobiales</taxon>
        <taxon>Devosiaceae</taxon>
        <taxon>Devosia</taxon>
    </lineage>
</organism>
<dbReference type="GO" id="GO:0005524">
    <property type="term" value="F:ATP binding"/>
    <property type="evidence" value="ECO:0007669"/>
    <property type="project" value="InterPro"/>
</dbReference>
<reference evidence="2" key="1">
    <citation type="submission" date="2020-07" db="EMBL/GenBank/DDBJ databases">
        <title>Huge and variable diversity of episymbiotic CPR bacteria and DPANN archaea in groundwater ecosystems.</title>
        <authorList>
            <person name="He C.Y."/>
            <person name="Keren R."/>
            <person name="Whittaker M."/>
            <person name="Farag I.F."/>
            <person name="Doudna J."/>
            <person name="Cate J.H.D."/>
            <person name="Banfield J.F."/>
        </authorList>
    </citation>
    <scope>NUCLEOTIDE SEQUENCE</scope>
    <source>
        <strain evidence="2">NC_groundwater_1586_Pr3_B-0.1um_66_15</strain>
    </source>
</reference>
<proteinExistence type="predicted"/>
<keyword evidence="2" id="KW-0808">Transferase</keyword>
<dbReference type="Pfam" id="PF00485">
    <property type="entry name" value="PRK"/>
    <property type="match status" value="1"/>
</dbReference>
<feature type="domain" description="Phosphoribulokinase/uridine kinase" evidence="1">
    <location>
        <begin position="4"/>
        <end position="147"/>
    </location>
</feature>
<evidence type="ECO:0000259" key="1">
    <source>
        <dbReference type="Pfam" id="PF00485"/>
    </source>
</evidence>
<accession>A0A933L2U0</accession>
<evidence type="ECO:0000313" key="2">
    <source>
        <dbReference type="EMBL" id="MBI4923189.1"/>
    </source>
</evidence>
<dbReference type="GO" id="GO:0016301">
    <property type="term" value="F:kinase activity"/>
    <property type="evidence" value="ECO:0007669"/>
    <property type="project" value="UniProtKB-KW"/>
</dbReference>
<keyword evidence="2" id="KW-0418">Kinase</keyword>
<protein>
    <submittedName>
        <fullName evidence="2">Uridine kinase</fullName>
    </submittedName>
</protein>
<dbReference type="Gene3D" id="3.40.50.300">
    <property type="entry name" value="P-loop containing nucleotide triphosphate hydrolases"/>
    <property type="match status" value="1"/>
</dbReference>
<dbReference type="InterPro" id="IPR027417">
    <property type="entry name" value="P-loop_NTPase"/>
</dbReference>
<dbReference type="AlphaFoldDB" id="A0A933L2U0"/>
<dbReference type="Proteomes" id="UP000782610">
    <property type="component" value="Unassembled WGS sequence"/>
</dbReference>
<dbReference type="SUPFAM" id="SSF52540">
    <property type="entry name" value="P-loop containing nucleoside triphosphate hydrolases"/>
    <property type="match status" value="1"/>
</dbReference>
<comment type="caution">
    <text evidence="2">The sequence shown here is derived from an EMBL/GenBank/DDBJ whole genome shotgun (WGS) entry which is preliminary data.</text>
</comment>
<dbReference type="EMBL" id="JACRAF010000048">
    <property type="protein sequence ID" value="MBI4923189.1"/>
    <property type="molecule type" value="Genomic_DNA"/>
</dbReference>
<name>A0A933L2U0_9HYPH</name>
<evidence type="ECO:0000313" key="3">
    <source>
        <dbReference type="Proteomes" id="UP000782610"/>
    </source>
</evidence>